<evidence type="ECO:0000313" key="2">
    <source>
        <dbReference type="Proteomes" id="UP000626244"/>
    </source>
</evidence>
<protein>
    <submittedName>
        <fullName evidence="1">Uncharacterized protein</fullName>
    </submittedName>
</protein>
<dbReference type="EMBL" id="BMHB01000001">
    <property type="protein sequence ID" value="GGI12911.1"/>
    <property type="molecule type" value="Genomic_DNA"/>
</dbReference>
<gene>
    <name evidence="1" type="ORF">GCM10007380_15280</name>
</gene>
<dbReference type="Proteomes" id="UP000626244">
    <property type="component" value="Unassembled WGS sequence"/>
</dbReference>
<sequence>MMDLDKIREKIIALDESGAKTFLMITAANIEIVKGGNGGFTSDMCIDELIKMFNNIPEPDALKEM</sequence>
<comment type="caution">
    <text evidence="1">The sequence shown here is derived from an EMBL/GenBank/DDBJ whole genome shotgun (WGS) entry which is preliminary data.</text>
</comment>
<accession>A0A8J3ALI5</accession>
<keyword evidence="2" id="KW-1185">Reference proteome</keyword>
<proteinExistence type="predicted"/>
<evidence type="ECO:0000313" key="1">
    <source>
        <dbReference type="EMBL" id="GGI12911.1"/>
    </source>
</evidence>
<dbReference type="OrthoDB" id="2931671at2"/>
<name>A0A8J3ALI5_9BACI</name>
<dbReference type="AlphaFoldDB" id="A0A8J3ALI5"/>
<dbReference type="RefSeq" id="WP_087997931.1">
    <property type="nucleotide sequence ID" value="NZ_BMHB01000001.1"/>
</dbReference>
<reference evidence="2" key="1">
    <citation type="journal article" date="2019" name="Int. J. Syst. Evol. Microbiol.">
        <title>The Global Catalogue of Microorganisms (GCM) 10K type strain sequencing project: providing services to taxonomists for standard genome sequencing and annotation.</title>
        <authorList>
            <consortium name="The Broad Institute Genomics Platform"/>
            <consortium name="The Broad Institute Genome Sequencing Center for Infectious Disease"/>
            <person name="Wu L."/>
            <person name="Ma J."/>
        </authorList>
    </citation>
    <scope>NUCLEOTIDE SEQUENCE [LARGE SCALE GENOMIC DNA]</scope>
    <source>
        <strain evidence="2">CGMCC 1.14993</strain>
    </source>
</reference>
<organism evidence="1 2">
    <name type="scientific">Gottfriedia solisilvae</name>
    <dbReference type="NCBI Taxonomy" id="1516104"/>
    <lineage>
        <taxon>Bacteria</taxon>
        <taxon>Bacillati</taxon>
        <taxon>Bacillota</taxon>
        <taxon>Bacilli</taxon>
        <taxon>Bacillales</taxon>
        <taxon>Bacillaceae</taxon>
        <taxon>Gottfriedia</taxon>
    </lineage>
</organism>